<dbReference type="NCBIfam" id="NF001223">
    <property type="entry name" value="PRK00202.1-1"/>
    <property type="match status" value="1"/>
</dbReference>
<evidence type="ECO:0000256" key="6">
    <source>
        <dbReference type="HAMAP-Rule" id="MF_00073"/>
    </source>
</evidence>
<reference evidence="8 9" key="1">
    <citation type="journal article" date="2015" name="Genome Announc.">
        <title>Expanding the biotechnology potential of lactobacilli through comparative genomics of 213 strains and associated genera.</title>
        <authorList>
            <person name="Sun Z."/>
            <person name="Harris H.M."/>
            <person name="McCann A."/>
            <person name="Guo C."/>
            <person name="Argimon S."/>
            <person name="Zhang W."/>
            <person name="Yang X."/>
            <person name="Jeffery I.B."/>
            <person name="Cooney J.C."/>
            <person name="Kagawa T.F."/>
            <person name="Liu W."/>
            <person name="Song Y."/>
            <person name="Salvetti E."/>
            <person name="Wrobel A."/>
            <person name="Rasinkangas P."/>
            <person name="Parkhill J."/>
            <person name="Rea M.C."/>
            <person name="O'Sullivan O."/>
            <person name="Ritari J."/>
            <person name="Douillard F.P."/>
            <person name="Paul Ross R."/>
            <person name="Yang R."/>
            <person name="Briner A.E."/>
            <person name="Felis G.E."/>
            <person name="de Vos W.M."/>
            <person name="Barrangou R."/>
            <person name="Klaenhammer T.R."/>
            <person name="Caufield P.W."/>
            <person name="Cui Y."/>
            <person name="Zhang H."/>
            <person name="O'Toole P.W."/>
        </authorList>
    </citation>
    <scope>NUCLEOTIDE SEQUENCE [LARGE SCALE GENOMIC DNA]</scope>
    <source>
        <strain evidence="8 9">DSM 15638</strain>
    </source>
</reference>
<dbReference type="EMBL" id="AZDI01000001">
    <property type="protein sequence ID" value="KRK46485.1"/>
    <property type="molecule type" value="Genomic_DNA"/>
</dbReference>
<evidence type="ECO:0000313" key="8">
    <source>
        <dbReference type="EMBL" id="KRK46485.1"/>
    </source>
</evidence>
<name>A0A0R1HIR5_9LACO</name>
<dbReference type="RefSeq" id="WP_057973430.1">
    <property type="nucleotide sequence ID" value="NZ_AZDI01000001.1"/>
</dbReference>
<evidence type="ECO:0000259" key="7">
    <source>
        <dbReference type="Pfam" id="PF01029"/>
    </source>
</evidence>
<dbReference type="OrthoDB" id="9811381at2"/>
<feature type="domain" description="NusB/RsmB/TIM44" evidence="7">
    <location>
        <begin position="9"/>
        <end position="135"/>
    </location>
</feature>
<evidence type="ECO:0000313" key="9">
    <source>
        <dbReference type="Proteomes" id="UP000051450"/>
    </source>
</evidence>
<proteinExistence type="inferred from homology"/>
<keyword evidence="2 6" id="KW-0889">Transcription antitermination</keyword>
<dbReference type="GO" id="GO:0003723">
    <property type="term" value="F:RNA binding"/>
    <property type="evidence" value="ECO:0007669"/>
    <property type="project" value="UniProtKB-UniRule"/>
</dbReference>
<dbReference type="PANTHER" id="PTHR11078">
    <property type="entry name" value="N UTILIZATION SUBSTANCE PROTEIN B-RELATED"/>
    <property type="match status" value="1"/>
</dbReference>
<dbReference type="PANTHER" id="PTHR11078:SF3">
    <property type="entry name" value="ANTITERMINATION NUSB DOMAIN-CONTAINING PROTEIN"/>
    <property type="match status" value="1"/>
</dbReference>
<dbReference type="GO" id="GO:0005829">
    <property type="term" value="C:cytosol"/>
    <property type="evidence" value="ECO:0007669"/>
    <property type="project" value="TreeGrafter"/>
</dbReference>
<dbReference type="HAMAP" id="MF_00073">
    <property type="entry name" value="NusB"/>
    <property type="match status" value="1"/>
</dbReference>
<dbReference type="Gene3D" id="1.10.940.10">
    <property type="entry name" value="NusB-like"/>
    <property type="match status" value="1"/>
</dbReference>
<accession>A0A0R1HIR5</accession>
<dbReference type="NCBIfam" id="TIGR01951">
    <property type="entry name" value="nusB"/>
    <property type="match status" value="1"/>
</dbReference>
<protein>
    <recommendedName>
        <fullName evidence="6">Transcription antitermination protein NusB</fullName>
    </recommendedName>
    <alternativeName>
        <fullName evidence="6">Antitermination factor NusB</fullName>
    </alternativeName>
</protein>
<dbReference type="SUPFAM" id="SSF48013">
    <property type="entry name" value="NusB-like"/>
    <property type="match status" value="1"/>
</dbReference>
<dbReference type="GO" id="GO:0006353">
    <property type="term" value="P:DNA-templated transcription termination"/>
    <property type="evidence" value="ECO:0007669"/>
    <property type="project" value="UniProtKB-UniRule"/>
</dbReference>
<evidence type="ECO:0000256" key="3">
    <source>
        <dbReference type="ARBA" id="ARBA00022884"/>
    </source>
</evidence>
<comment type="similarity">
    <text evidence="1 6">Belongs to the NusB family.</text>
</comment>
<dbReference type="AlphaFoldDB" id="A0A0R1HIR5"/>
<keyword evidence="5 6" id="KW-0804">Transcription</keyword>
<evidence type="ECO:0000256" key="1">
    <source>
        <dbReference type="ARBA" id="ARBA00005952"/>
    </source>
</evidence>
<sequence>MSVILTRHAIREKAFQALFALKSNPDAEREAIYRELLEVPDEESAVIPPYLEALVSGVSDKQTEIDAVIEANLTSRWKLSRLNNTDLIILRLAIYEMNYIDDVPAKVALNEALEIAKEFSDDESRKFINGVLDPVVEKMPAETEETNE</sequence>
<keyword evidence="3 6" id="KW-0694">RNA-binding</keyword>
<dbReference type="PATRIC" id="fig|1423719.4.peg.110"/>
<dbReference type="InterPro" id="IPR035926">
    <property type="entry name" value="NusB-like_sf"/>
</dbReference>
<dbReference type="InterPro" id="IPR011605">
    <property type="entry name" value="NusB_fam"/>
</dbReference>
<keyword evidence="4 6" id="KW-0805">Transcription regulation</keyword>
<dbReference type="STRING" id="1423719.FC66_GL000108"/>
<dbReference type="InterPro" id="IPR006027">
    <property type="entry name" value="NusB_RsmB_TIM44"/>
</dbReference>
<dbReference type="Pfam" id="PF01029">
    <property type="entry name" value="NusB"/>
    <property type="match status" value="1"/>
</dbReference>
<evidence type="ECO:0000256" key="5">
    <source>
        <dbReference type="ARBA" id="ARBA00023163"/>
    </source>
</evidence>
<gene>
    <name evidence="6" type="primary">nusB</name>
    <name evidence="8" type="ORF">FC66_GL000108</name>
</gene>
<dbReference type="Proteomes" id="UP000051450">
    <property type="component" value="Unassembled WGS sequence"/>
</dbReference>
<comment type="caution">
    <text evidence="8">The sequence shown here is derived from an EMBL/GenBank/DDBJ whole genome shotgun (WGS) entry which is preliminary data.</text>
</comment>
<evidence type="ECO:0000256" key="2">
    <source>
        <dbReference type="ARBA" id="ARBA00022814"/>
    </source>
</evidence>
<evidence type="ECO:0000256" key="4">
    <source>
        <dbReference type="ARBA" id="ARBA00023015"/>
    </source>
</evidence>
<comment type="function">
    <text evidence="6">Involved in transcription antitermination. Required for transcription of ribosomal RNA (rRNA) genes. Binds specifically to the boxA antiterminator sequence of the ribosomal RNA (rrn) operons.</text>
</comment>
<organism evidence="8 9">
    <name type="scientific">Dellaglioa algida DSM 15638</name>
    <dbReference type="NCBI Taxonomy" id="1423719"/>
    <lineage>
        <taxon>Bacteria</taxon>
        <taxon>Bacillati</taxon>
        <taxon>Bacillota</taxon>
        <taxon>Bacilli</taxon>
        <taxon>Lactobacillales</taxon>
        <taxon>Lactobacillaceae</taxon>
        <taxon>Dellaglioa</taxon>
    </lineage>
</organism>
<dbReference type="GO" id="GO:0031564">
    <property type="term" value="P:transcription antitermination"/>
    <property type="evidence" value="ECO:0007669"/>
    <property type="project" value="UniProtKB-KW"/>
</dbReference>
<keyword evidence="9" id="KW-1185">Reference proteome</keyword>